<dbReference type="Pfam" id="PF21032">
    <property type="entry name" value="PROPPIN"/>
    <property type="match status" value="1"/>
</dbReference>
<dbReference type="OrthoDB" id="1667587at2759"/>
<accession>E9H385</accession>
<dbReference type="GO" id="GO:0061723">
    <property type="term" value="P:glycophagy"/>
    <property type="evidence" value="ECO:0000318"/>
    <property type="project" value="GO_Central"/>
</dbReference>
<dbReference type="GO" id="GO:0080025">
    <property type="term" value="F:phosphatidylinositol-3,5-bisphosphate binding"/>
    <property type="evidence" value="ECO:0000318"/>
    <property type="project" value="GO_Central"/>
</dbReference>
<evidence type="ECO:0000256" key="1">
    <source>
        <dbReference type="ARBA" id="ARBA00022574"/>
    </source>
</evidence>
<dbReference type="InterPro" id="IPR036322">
    <property type="entry name" value="WD40_repeat_dom_sf"/>
</dbReference>
<keyword evidence="3" id="KW-0072">Autophagy</keyword>
<dbReference type="GO" id="GO:0044804">
    <property type="term" value="P:nucleophagy"/>
    <property type="evidence" value="ECO:0000318"/>
    <property type="project" value="GO_Central"/>
</dbReference>
<dbReference type="EMBL" id="GL732588">
    <property type="protein sequence ID" value="EFX73713.1"/>
    <property type="molecule type" value="Genomic_DNA"/>
</dbReference>
<protein>
    <submittedName>
        <fullName evidence="5">Uncharacterized protein</fullName>
    </submittedName>
</protein>
<evidence type="ECO:0000313" key="5">
    <source>
        <dbReference type="EMBL" id="EFX73713.1"/>
    </source>
</evidence>
<dbReference type="PANTHER" id="PTHR11227">
    <property type="entry name" value="WD-REPEAT PROTEIN INTERACTING WITH PHOSPHOINOSIDES WIPI -RELATED"/>
    <property type="match status" value="1"/>
</dbReference>
<dbReference type="GO" id="GO:0034497">
    <property type="term" value="P:protein localization to phagophore assembly site"/>
    <property type="evidence" value="ECO:0000318"/>
    <property type="project" value="GO_Central"/>
</dbReference>
<dbReference type="GO" id="GO:0005829">
    <property type="term" value="C:cytosol"/>
    <property type="evidence" value="ECO:0000318"/>
    <property type="project" value="GO_Central"/>
</dbReference>
<reference evidence="5 6" key="1">
    <citation type="journal article" date="2011" name="Science">
        <title>The ecoresponsive genome of Daphnia pulex.</title>
        <authorList>
            <person name="Colbourne J.K."/>
            <person name="Pfrender M.E."/>
            <person name="Gilbert D."/>
            <person name="Thomas W.K."/>
            <person name="Tucker A."/>
            <person name="Oakley T.H."/>
            <person name="Tokishita S."/>
            <person name="Aerts A."/>
            <person name="Arnold G.J."/>
            <person name="Basu M.K."/>
            <person name="Bauer D.J."/>
            <person name="Caceres C.E."/>
            <person name="Carmel L."/>
            <person name="Casola C."/>
            <person name="Choi J.H."/>
            <person name="Detter J.C."/>
            <person name="Dong Q."/>
            <person name="Dusheyko S."/>
            <person name="Eads B.D."/>
            <person name="Frohlich T."/>
            <person name="Geiler-Samerotte K.A."/>
            <person name="Gerlach D."/>
            <person name="Hatcher P."/>
            <person name="Jogdeo S."/>
            <person name="Krijgsveld J."/>
            <person name="Kriventseva E.V."/>
            <person name="Kultz D."/>
            <person name="Laforsch C."/>
            <person name="Lindquist E."/>
            <person name="Lopez J."/>
            <person name="Manak J.R."/>
            <person name="Muller J."/>
            <person name="Pangilinan J."/>
            <person name="Patwardhan R.P."/>
            <person name="Pitluck S."/>
            <person name="Pritham E.J."/>
            <person name="Rechtsteiner A."/>
            <person name="Rho M."/>
            <person name="Rogozin I.B."/>
            <person name="Sakarya O."/>
            <person name="Salamov A."/>
            <person name="Schaack S."/>
            <person name="Shapiro H."/>
            <person name="Shiga Y."/>
            <person name="Skalitzky C."/>
            <person name="Smith Z."/>
            <person name="Souvorov A."/>
            <person name="Sung W."/>
            <person name="Tang Z."/>
            <person name="Tsuchiya D."/>
            <person name="Tu H."/>
            <person name="Vos H."/>
            <person name="Wang M."/>
            <person name="Wolf Y.I."/>
            <person name="Yamagata H."/>
            <person name="Yamada T."/>
            <person name="Ye Y."/>
            <person name="Shaw J.R."/>
            <person name="Andrews J."/>
            <person name="Crease T.J."/>
            <person name="Tang H."/>
            <person name="Lucas S.M."/>
            <person name="Robertson H.M."/>
            <person name="Bork P."/>
            <person name="Koonin E.V."/>
            <person name="Zdobnov E.M."/>
            <person name="Grigoriev I.V."/>
            <person name="Lynch M."/>
            <person name="Boore J.L."/>
        </authorList>
    </citation>
    <scope>NUCLEOTIDE SEQUENCE [LARGE SCALE GENOMIC DNA]</scope>
</reference>
<dbReference type="OMA" id="GGPQCMC"/>
<evidence type="ECO:0000256" key="4">
    <source>
        <dbReference type="ARBA" id="ARBA00025740"/>
    </source>
</evidence>
<evidence type="ECO:0000256" key="2">
    <source>
        <dbReference type="ARBA" id="ARBA00022737"/>
    </source>
</evidence>
<dbReference type="GO" id="GO:0030674">
    <property type="term" value="F:protein-macromolecule adaptor activity"/>
    <property type="evidence" value="ECO:0000318"/>
    <property type="project" value="GO_Central"/>
</dbReference>
<sequence>MNIGCSSPIKNGLIYAGFNQDQGCFACGTETGFRIYNCDPLREKERQHFVDGGVAHVEMLFRCNYLALVGGGNQPKYPINKVLIWDDLQKRPVIEIEQSSPIKSVRLRRDRIVVVLDTMVKVYTFTLIPQQLHVFETCANPCGLCTLCPSSTNSLLALPGRKPGQVQLIDLARTEKAPVEIVAHQAALSCLALNSQGTRLATASEKGTLIRIFDTSSGNLISELRRGAQPATIYCLNFNSDSSLLCAASDHGTVHIFAVEDSKKNRHSSLSVSFLPKYFSSQWSFTKFDIPGSHKCICAFGAEPNSVIAICADGSYYRFVFNSKGECTRDKYAQFLETDAND</sequence>
<dbReference type="InterPro" id="IPR001680">
    <property type="entry name" value="WD40_rpt"/>
</dbReference>
<dbReference type="FunCoup" id="E9H385">
    <property type="interactions" value="2271"/>
</dbReference>
<organism evidence="5 6">
    <name type="scientific">Daphnia pulex</name>
    <name type="common">Water flea</name>
    <dbReference type="NCBI Taxonomy" id="6669"/>
    <lineage>
        <taxon>Eukaryota</taxon>
        <taxon>Metazoa</taxon>
        <taxon>Ecdysozoa</taxon>
        <taxon>Arthropoda</taxon>
        <taxon>Crustacea</taxon>
        <taxon>Branchiopoda</taxon>
        <taxon>Diplostraca</taxon>
        <taxon>Cladocera</taxon>
        <taxon>Anomopoda</taxon>
        <taxon>Daphniidae</taxon>
        <taxon>Daphnia</taxon>
    </lineage>
</organism>
<dbReference type="KEGG" id="dpx:DAPPUDRAFT_324944"/>
<keyword evidence="2" id="KW-0677">Repeat</keyword>
<dbReference type="GO" id="GO:0032266">
    <property type="term" value="F:phosphatidylinositol-3-phosphate binding"/>
    <property type="evidence" value="ECO:0000318"/>
    <property type="project" value="GO_Central"/>
</dbReference>
<comment type="similarity">
    <text evidence="4">Belongs to the WD repeat PROPPIN family.</text>
</comment>
<dbReference type="eggNOG" id="KOG2111">
    <property type="taxonomic scope" value="Eukaryota"/>
</dbReference>
<evidence type="ECO:0000256" key="3">
    <source>
        <dbReference type="ARBA" id="ARBA00023006"/>
    </source>
</evidence>
<gene>
    <name evidence="5" type="ORF">DAPPUDRAFT_324944</name>
</gene>
<dbReference type="Proteomes" id="UP000000305">
    <property type="component" value="Unassembled WGS sequence"/>
</dbReference>
<dbReference type="SMART" id="SM00320">
    <property type="entry name" value="WD40"/>
    <property type="match status" value="3"/>
</dbReference>
<keyword evidence="1" id="KW-0853">WD repeat</keyword>
<dbReference type="InterPro" id="IPR015943">
    <property type="entry name" value="WD40/YVTN_repeat-like_dom_sf"/>
</dbReference>
<dbReference type="FunFam" id="2.130.10.10:FF:001963">
    <property type="entry name" value="WD repeat domain phosphoinositide-interacting protein"/>
    <property type="match status" value="1"/>
</dbReference>
<proteinExistence type="inferred from homology"/>
<dbReference type="SUPFAM" id="SSF50978">
    <property type="entry name" value="WD40 repeat-like"/>
    <property type="match status" value="1"/>
</dbReference>
<dbReference type="HOGENOM" id="CLU_025895_2_2_1"/>
<dbReference type="GO" id="GO:0000425">
    <property type="term" value="P:pexophagy"/>
    <property type="evidence" value="ECO:0000318"/>
    <property type="project" value="GO_Central"/>
</dbReference>
<dbReference type="Gene3D" id="2.130.10.10">
    <property type="entry name" value="YVTN repeat-like/Quinoprotein amine dehydrogenase"/>
    <property type="match status" value="1"/>
</dbReference>
<dbReference type="InParanoid" id="E9H385"/>
<dbReference type="GO" id="GO:0000422">
    <property type="term" value="P:autophagy of mitochondrion"/>
    <property type="evidence" value="ECO:0000318"/>
    <property type="project" value="GO_Central"/>
</dbReference>
<dbReference type="GO" id="GO:0034045">
    <property type="term" value="C:phagophore assembly site membrane"/>
    <property type="evidence" value="ECO:0000318"/>
    <property type="project" value="GO_Central"/>
</dbReference>
<dbReference type="InterPro" id="IPR048720">
    <property type="entry name" value="PROPPIN"/>
</dbReference>
<dbReference type="PhylomeDB" id="E9H385"/>
<evidence type="ECO:0000313" key="6">
    <source>
        <dbReference type="Proteomes" id="UP000000305"/>
    </source>
</evidence>
<dbReference type="STRING" id="6669.E9H385"/>
<keyword evidence="6" id="KW-1185">Reference proteome</keyword>
<name>E9H385_DAPPU</name>
<dbReference type="AlphaFoldDB" id="E9H385"/>